<name>A0ABN3GV41_9PSEU</name>
<dbReference type="InterPro" id="IPR021401">
    <property type="entry name" value="DUF3040"/>
</dbReference>
<protein>
    <recommendedName>
        <fullName evidence="4">DUF3040 domain-containing protein</fullName>
    </recommendedName>
</protein>
<feature type="transmembrane region" description="Helical" evidence="1">
    <location>
        <begin position="45"/>
        <end position="62"/>
    </location>
</feature>
<accession>A0ABN3GV41</accession>
<comment type="caution">
    <text evidence="2">The sequence shown here is derived from an EMBL/GenBank/DDBJ whole genome shotgun (WGS) entry which is preliminary data.</text>
</comment>
<proteinExistence type="predicted"/>
<keyword evidence="3" id="KW-1185">Reference proteome</keyword>
<keyword evidence="1" id="KW-1133">Transmembrane helix</keyword>
<organism evidence="2 3">
    <name type="scientific">Saccharopolyspora halophila</name>
    <dbReference type="NCBI Taxonomy" id="405551"/>
    <lineage>
        <taxon>Bacteria</taxon>
        <taxon>Bacillati</taxon>
        <taxon>Actinomycetota</taxon>
        <taxon>Actinomycetes</taxon>
        <taxon>Pseudonocardiales</taxon>
        <taxon>Pseudonocardiaceae</taxon>
        <taxon>Saccharopolyspora</taxon>
    </lineage>
</organism>
<sequence>MLPREERRRLQEIEQQLAEDDPRLARKMDQTSTVGYLRARLSTTNLLAVFSGVLAVICLFLGEGGAMLTAVFTAGLLLAANAVQLRLS</sequence>
<evidence type="ECO:0000313" key="3">
    <source>
        <dbReference type="Proteomes" id="UP001501218"/>
    </source>
</evidence>
<keyword evidence="1" id="KW-0472">Membrane</keyword>
<dbReference type="Pfam" id="PF11239">
    <property type="entry name" value="DUF3040"/>
    <property type="match status" value="1"/>
</dbReference>
<evidence type="ECO:0000256" key="1">
    <source>
        <dbReference type="SAM" id="Phobius"/>
    </source>
</evidence>
<evidence type="ECO:0000313" key="2">
    <source>
        <dbReference type="EMBL" id="GAA2361988.1"/>
    </source>
</evidence>
<dbReference type="EMBL" id="BAAARA010000023">
    <property type="protein sequence ID" value="GAA2361988.1"/>
    <property type="molecule type" value="Genomic_DNA"/>
</dbReference>
<dbReference type="RefSeq" id="WP_344137141.1">
    <property type="nucleotide sequence ID" value="NZ_BAAARA010000023.1"/>
</dbReference>
<evidence type="ECO:0008006" key="4">
    <source>
        <dbReference type="Google" id="ProtNLM"/>
    </source>
</evidence>
<gene>
    <name evidence="2" type="ORF">GCM10009854_46880</name>
</gene>
<dbReference type="Proteomes" id="UP001501218">
    <property type="component" value="Unassembled WGS sequence"/>
</dbReference>
<keyword evidence="1" id="KW-0812">Transmembrane</keyword>
<reference evidence="2 3" key="1">
    <citation type="journal article" date="2019" name="Int. J. Syst. Evol. Microbiol.">
        <title>The Global Catalogue of Microorganisms (GCM) 10K type strain sequencing project: providing services to taxonomists for standard genome sequencing and annotation.</title>
        <authorList>
            <consortium name="The Broad Institute Genomics Platform"/>
            <consortium name="The Broad Institute Genome Sequencing Center for Infectious Disease"/>
            <person name="Wu L."/>
            <person name="Ma J."/>
        </authorList>
    </citation>
    <scope>NUCLEOTIDE SEQUENCE [LARGE SCALE GENOMIC DNA]</scope>
    <source>
        <strain evidence="2 3">JCM 16221</strain>
    </source>
</reference>